<gene>
    <name evidence="1" type="ORF">ACFSQ3_01895</name>
</gene>
<comment type="caution">
    <text evidence="1">The sequence shown here is derived from an EMBL/GenBank/DDBJ whole genome shotgun (WGS) entry which is preliminary data.</text>
</comment>
<dbReference type="Proteomes" id="UP001597393">
    <property type="component" value="Unassembled WGS sequence"/>
</dbReference>
<dbReference type="RefSeq" id="WP_380867002.1">
    <property type="nucleotide sequence ID" value="NZ_JBHUMA010000004.1"/>
</dbReference>
<accession>A0ABW5NGL2</accession>
<name>A0ABW5NGL2_9SPHI</name>
<proteinExistence type="predicted"/>
<protein>
    <submittedName>
        <fullName evidence="1">Uncharacterized protein</fullName>
    </submittedName>
</protein>
<keyword evidence="2" id="KW-1185">Reference proteome</keyword>
<evidence type="ECO:0000313" key="1">
    <source>
        <dbReference type="EMBL" id="MFD2597688.1"/>
    </source>
</evidence>
<dbReference type="EMBL" id="JBHUMA010000004">
    <property type="protein sequence ID" value="MFD2597688.1"/>
    <property type="molecule type" value="Genomic_DNA"/>
</dbReference>
<organism evidence="1 2">
    <name type="scientific">Sphingobacterium corticis</name>
    <dbReference type="NCBI Taxonomy" id="1812823"/>
    <lineage>
        <taxon>Bacteria</taxon>
        <taxon>Pseudomonadati</taxon>
        <taxon>Bacteroidota</taxon>
        <taxon>Sphingobacteriia</taxon>
        <taxon>Sphingobacteriales</taxon>
        <taxon>Sphingobacteriaceae</taxon>
        <taxon>Sphingobacterium</taxon>
    </lineage>
</organism>
<evidence type="ECO:0000313" key="2">
    <source>
        <dbReference type="Proteomes" id="UP001597393"/>
    </source>
</evidence>
<sequence>MASENFYGQPTLDTIPLYRDTIGIESVEINHEVLTPEEKYERNKREFRSIYFNGDNKNIITAIGIIPPGIAVNINKLYNHFAKSGKQARRFQKVLADDFKLDKVNQTWYPLTQKLTKLDGQQLEDFRRYYHPDFEWWAAAEEYEQLDYIFKRLKNYQDSSVHIRAYLALPKQ</sequence>
<reference evidence="2" key="1">
    <citation type="journal article" date="2019" name="Int. J. Syst. Evol. Microbiol.">
        <title>The Global Catalogue of Microorganisms (GCM) 10K type strain sequencing project: providing services to taxonomists for standard genome sequencing and annotation.</title>
        <authorList>
            <consortium name="The Broad Institute Genomics Platform"/>
            <consortium name="The Broad Institute Genome Sequencing Center for Infectious Disease"/>
            <person name="Wu L."/>
            <person name="Ma J."/>
        </authorList>
    </citation>
    <scope>NUCLEOTIDE SEQUENCE [LARGE SCALE GENOMIC DNA]</scope>
    <source>
        <strain evidence="2">KCTC 42248</strain>
    </source>
</reference>